<feature type="compositionally biased region" description="Basic and acidic residues" evidence="2">
    <location>
        <begin position="270"/>
        <end position="286"/>
    </location>
</feature>
<evidence type="ECO:0000259" key="3">
    <source>
        <dbReference type="PROSITE" id="PS50158"/>
    </source>
</evidence>
<keyword evidence="1" id="KW-0479">Metal-binding</keyword>
<feature type="region of interest" description="Disordered" evidence="2">
    <location>
        <begin position="69"/>
        <end position="230"/>
    </location>
</feature>
<dbReference type="InterPro" id="IPR001878">
    <property type="entry name" value="Znf_CCHC"/>
</dbReference>
<keyword evidence="5" id="KW-1185">Reference proteome</keyword>
<evidence type="ECO:0000256" key="2">
    <source>
        <dbReference type="SAM" id="MobiDB-lite"/>
    </source>
</evidence>
<feature type="compositionally biased region" description="Basic and acidic residues" evidence="2">
    <location>
        <begin position="69"/>
        <end position="99"/>
    </location>
</feature>
<dbReference type="PANTHER" id="PTHR15239">
    <property type="entry name" value="NUCLEAR EXPORT MEDIATOR FACTOR NEMF"/>
    <property type="match status" value="1"/>
</dbReference>
<dbReference type="GO" id="GO:1990112">
    <property type="term" value="C:RQC complex"/>
    <property type="evidence" value="ECO:0007669"/>
    <property type="project" value="TreeGrafter"/>
</dbReference>
<dbReference type="PANTHER" id="PTHR15239:SF6">
    <property type="entry name" value="RIBOSOME QUALITY CONTROL COMPLEX SUBUNIT NEMF"/>
    <property type="match status" value="1"/>
</dbReference>
<gene>
    <name evidence="4" type="ORF">KIPB_003518</name>
</gene>
<dbReference type="InterPro" id="IPR051608">
    <property type="entry name" value="RQC_Subunit_NEMF"/>
</dbReference>
<dbReference type="GO" id="GO:0072344">
    <property type="term" value="P:rescue of stalled ribosome"/>
    <property type="evidence" value="ECO:0007669"/>
    <property type="project" value="TreeGrafter"/>
</dbReference>
<feature type="compositionally biased region" description="Polar residues" evidence="2">
    <location>
        <begin position="292"/>
        <end position="309"/>
    </location>
</feature>
<dbReference type="GO" id="GO:0043023">
    <property type="term" value="F:ribosomal large subunit binding"/>
    <property type="evidence" value="ECO:0007669"/>
    <property type="project" value="TreeGrafter"/>
</dbReference>
<feature type="region of interest" description="Disordered" evidence="2">
    <location>
        <begin position="428"/>
        <end position="510"/>
    </location>
</feature>
<dbReference type="InterPro" id="IPR036875">
    <property type="entry name" value="Znf_CCHC_sf"/>
</dbReference>
<dbReference type="GO" id="GO:0008270">
    <property type="term" value="F:zinc ion binding"/>
    <property type="evidence" value="ECO:0007669"/>
    <property type="project" value="UniProtKB-KW"/>
</dbReference>
<evidence type="ECO:0000256" key="1">
    <source>
        <dbReference type="PROSITE-ProRule" id="PRU00047"/>
    </source>
</evidence>
<keyword evidence="1" id="KW-0862">Zinc</keyword>
<dbReference type="AlphaFoldDB" id="A0A9K3CUK8"/>
<feature type="compositionally biased region" description="Basic residues" evidence="2">
    <location>
        <begin position="459"/>
        <end position="468"/>
    </location>
</feature>
<feature type="compositionally biased region" description="Basic and acidic residues" evidence="2">
    <location>
        <begin position="124"/>
        <end position="133"/>
    </location>
</feature>
<feature type="domain" description="CCHC-type" evidence="3">
    <location>
        <begin position="235"/>
        <end position="250"/>
    </location>
</feature>
<comment type="caution">
    <text evidence="4">The sequence shown here is derived from an EMBL/GenBank/DDBJ whole genome shotgun (WGS) entry which is preliminary data.</text>
</comment>
<evidence type="ECO:0000313" key="4">
    <source>
        <dbReference type="EMBL" id="GIQ82390.1"/>
    </source>
</evidence>
<dbReference type="Proteomes" id="UP000265618">
    <property type="component" value="Unassembled WGS sequence"/>
</dbReference>
<dbReference type="OrthoDB" id="207084at2759"/>
<keyword evidence="1" id="KW-0863">Zinc-finger</keyword>
<dbReference type="EMBL" id="BDIP01000680">
    <property type="protein sequence ID" value="GIQ82390.1"/>
    <property type="molecule type" value="Genomic_DNA"/>
</dbReference>
<accession>A0A9K3CUK8</accession>
<dbReference type="SUPFAM" id="SSF57756">
    <property type="entry name" value="Retrovirus zinc finger-like domains"/>
    <property type="match status" value="1"/>
</dbReference>
<dbReference type="GO" id="GO:0000049">
    <property type="term" value="F:tRNA binding"/>
    <property type="evidence" value="ECO:0007669"/>
    <property type="project" value="TreeGrafter"/>
</dbReference>
<feature type="region of interest" description="Disordered" evidence="2">
    <location>
        <begin position="259"/>
        <end position="309"/>
    </location>
</feature>
<dbReference type="PROSITE" id="PS50158">
    <property type="entry name" value="ZF_CCHC"/>
    <property type="match status" value="1"/>
</dbReference>
<name>A0A9K3CUK8_9EUKA</name>
<proteinExistence type="predicted"/>
<feature type="compositionally biased region" description="Basic residues" evidence="2">
    <location>
        <begin position="428"/>
        <end position="439"/>
    </location>
</feature>
<feature type="compositionally biased region" description="Basic and acidic residues" evidence="2">
    <location>
        <begin position="169"/>
        <end position="199"/>
    </location>
</feature>
<protein>
    <recommendedName>
        <fullName evidence="3">CCHC-type domain-containing protein</fullName>
    </recommendedName>
</protein>
<reference evidence="4 5" key="1">
    <citation type="journal article" date="2018" name="PLoS ONE">
        <title>The draft genome of Kipferlia bialata reveals reductive genome evolution in fornicate parasites.</title>
        <authorList>
            <person name="Tanifuji G."/>
            <person name="Takabayashi S."/>
            <person name="Kume K."/>
            <person name="Takagi M."/>
            <person name="Nakayama T."/>
            <person name="Kamikawa R."/>
            <person name="Inagaki Y."/>
            <person name="Hashimoto T."/>
        </authorList>
    </citation>
    <scope>NUCLEOTIDE SEQUENCE [LARGE SCALE GENOMIC DNA]</scope>
    <source>
        <strain evidence="4">NY0173</strain>
    </source>
</reference>
<dbReference type="Gene3D" id="6.10.140.1070">
    <property type="match status" value="1"/>
</dbReference>
<evidence type="ECO:0000313" key="5">
    <source>
        <dbReference type="Proteomes" id="UP000265618"/>
    </source>
</evidence>
<sequence>MPPPPPLPQVSADCFWVRPDQVSKTAESGQYLGVGSFIIRGRRRNIQAPPLEMGVGILWGRADCGDAEREVEQREREAVETGSERQTPSERESTPRVEVWRSLYGGTVPMIQEGEDDGFLEGEAGDRERERAGQADSELVQGLVGDAEGAFTQTARRGKGKQIQMSKQQSEKEARREEKRLKKQERQARLREHKKEQRSKTVGKHKGKKTPKDAASAQGETTPEETEEEAPLCLCTICGQAGHTEKECPDMAVHTQLQAARVPPSLRTADQQERERKQLERAERAELGLSKKSATGADQTSSEGAASTSGCQAIRDITGYRPSDDSTADHATSCHLMVGPYSAVQQHCVRCVRFVPGLIKRSNTADLVKRVLLSSNVKSSRGAVTPLTQQEGALMKAIPDAVLVPLLPDGNNLTGHGVGKIVNTNMQAKKRAKADRKKAKQQDAQSKADQAKAAEGRAQAKKGAKKGQSKAAQERIAAIERELNQMQKNKGTETHRGMLRSQLAKLKAAQ</sequence>
<organism evidence="4 5">
    <name type="scientific">Kipferlia bialata</name>
    <dbReference type="NCBI Taxonomy" id="797122"/>
    <lineage>
        <taxon>Eukaryota</taxon>
        <taxon>Metamonada</taxon>
        <taxon>Carpediemonas-like organisms</taxon>
        <taxon>Kipferlia</taxon>
    </lineage>
</organism>